<dbReference type="InterPro" id="IPR003462">
    <property type="entry name" value="ODC_Mu_crystall"/>
</dbReference>
<dbReference type="EC" id="4.3.1.12" evidence="1"/>
<dbReference type="InterPro" id="IPR036291">
    <property type="entry name" value="NAD(P)-bd_dom_sf"/>
</dbReference>
<dbReference type="SUPFAM" id="SSF51735">
    <property type="entry name" value="NAD(P)-binding Rossmann-fold domains"/>
    <property type="match status" value="1"/>
</dbReference>
<name>A0A7W9TKN8_9ACTN</name>
<reference evidence="1 2" key="1">
    <citation type="submission" date="2020-08" db="EMBL/GenBank/DDBJ databases">
        <title>Genomic Encyclopedia of Type Strains, Phase IV (KMG-IV): sequencing the most valuable type-strain genomes for metagenomic binning, comparative biology and taxonomic classification.</title>
        <authorList>
            <person name="Goeker M."/>
        </authorList>
    </citation>
    <scope>NUCLEOTIDE SEQUENCE [LARGE SCALE GENOMIC DNA]</scope>
    <source>
        <strain evidence="1 2">DSM 43350</strain>
    </source>
</reference>
<evidence type="ECO:0000313" key="1">
    <source>
        <dbReference type="EMBL" id="MBB6081643.1"/>
    </source>
</evidence>
<dbReference type="PIRSF" id="PIRSF001439">
    <property type="entry name" value="CryM"/>
    <property type="match status" value="1"/>
</dbReference>
<dbReference type="Pfam" id="PF02423">
    <property type="entry name" value="OCD_Mu_crystall"/>
    <property type="match status" value="1"/>
</dbReference>
<dbReference type="Gene3D" id="3.30.1780.10">
    <property type="entry name" value="ornithine cyclodeaminase, domain 1"/>
    <property type="match status" value="1"/>
</dbReference>
<sequence length="346" mass="36553">MSRQPMSDLFYLTRADVAQALSHIDPVAVAADVLRAHARGETVVPDEGYLGWTTADGHSARSLNMPGLVGGQEPVVGTKIINASLGNTARGIPRADGLTFLFDPETAHPYAMMDAALISATRTAAVSAVAVGLRTRPVLRLAFLGCGAQADAHLGLLLPRLGDLTELALYDQRPAAAAAFAEKHQAAAEAVGVRLTVAATAQEAVRGSDVVVPLTTVTKGYIRAEWLLPTATVVHVSLDDLLAEVVLGAAQVVVDDWQLVRSDPRRLLGRMYREGLLYGQDEPEPGRPAKRVDGTLGELLLKETPLADGDGVTVVNPFGMSVQDVALAHRVFTAATELGIGSRLPR</sequence>
<dbReference type="AlphaFoldDB" id="A0A7W9TKN8"/>
<evidence type="ECO:0000313" key="2">
    <source>
        <dbReference type="Proteomes" id="UP000591537"/>
    </source>
</evidence>
<organism evidence="1 2">
    <name type="scientific">Streptomyces paradoxus</name>
    <dbReference type="NCBI Taxonomy" id="66375"/>
    <lineage>
        <taxon>Bacteria</taxon>
        <taxon>Bacillati</taxon>
        <taxon>Actinomycetota</taxon>
        <taxon>Actinomycetes</taxon>
        <taxon>Kitasatosporales</taxon>
        <taxon>Streptomycetaceae</taxon>
        <taxon>Streptomyces</taxon>
    </lineage>
</organism>
<comment type="caution">
    <text evidence="1">The sequence shown here is derived from an EMBL/GenBank/DDBJ whole genome shotgun (WGS) entry which is preliminary data.</text>
</comment>
<accession>A0A7W9TKN8</accession>
<dbReference type="Proteomes" id="UP000591537">
    <property type="component" value="Unassembled WGS sequence"/>
</dbReference>
<proteinExistence type="predicted"/>
<keyword evidence="2" id="KW-1185">Reference proteome</keyword>
<dbReference type="EMBL" id="JACHGV010000020">
    <property type="protein sequence ID" value="MBB6081643.1"/>
    <property type="molecule type" value="Genomic_DNA"/>
</dbReference>
<dbReference type="PANTHER" id="PTHR13812:SF19">
    <property type="entry name" value="KETIMINE REDUCTASE MU-CRYSTALLIN"/>
    <property type="match status" value="1"/>
</dbReference>
<dbReference type="RefSeq" id="WP_184567580.1">
    <property type="nucleotide sequence ID" value="NZ_BAAARS010000019.1"/>
</dbReference>
<dbReference type="GO" id="GO:0005737">
    <property type="term" value="C:cytoplasm"/>
    <property type="evidence" value="ECO:0007669"/>
    <property type="project" value="TreeGrafter"/>
</dbReference>
<gene>
    <name evidence="1" type="ORF">HNR57_007594</name>
</gene>
<dbReference type="PANTHER" id="PTHR13812">
    <property type="entry name" value="KETIMINE REDUCTASE MU-CRYSTALLIN"/>
    <property type="match status" value="1"/>
</dbReference>
<dbReference type="Gene3D" id="3.40.50.720">
    <property type="entry name" value="NAD(P)-binding Rossmann-like Domain"/>
    <property type="match status" value="1"/>
</dbReference>
<protein>
    <submittedName>
        <fullName evidence="1">Ornithine cyclodeaminase</fullName>
        <ecNumber evidence="1">4.3.1.12</ecNumber>
    </submittedName>
</protein>
<dbReference type="GO" id="GO:0008473">
    <property type="term" value="F:ornithine cyclodeaminase activity"/>
    <property type="evidence" value="ECO:0007669"/>
    <property type="project" value="UniProtKB-EC"/>
</dbReference>
<keyword evidence="1" id="KW-0456">Lyase</keyword>
<dbReference type="InterPro" id="IPR023401">
    <property type="entry name" value="ODC_N"/>
</dbReference>